<evidence type="ECO:0008006" key="4">
    <source>
        <dbReference type="Google" id="ProtNLM"/>
    </source>
</evidence>
<keyword evidence="3" id="KW-1185">Reference proteome</keyword>
<dbReference type="PANTHER" id="PTHR14614">
    <property type="entry name" value="HEPATOCELLULAR CARCINOMA-ASSOCIATED ANTIGEN"/>
    <property type="match status" value="1"/>
</dbReference>
<dbReference type="GO" id="GO:0008757">
    <property type="term" value="F:S-adenosylmethionine-dependent methyltransferase activity"/>
    <property type="evidence" value="ECO:0007669"/>
    <property type="project" value="UniProtKB-ARBA"/>
</dbReference>
<dbReference type="CDD" id="cd02440">
    <property type="entry name" value="AdoMet_MTases"/>
    <property type="match status" value="1"/>
</dbReference>
<dbReference type="OrthoDB" id="413520at2759"/>
<dbReference type="GO" id="GO:0005634">
    <property type="term" value="C:nucleus"/>
    <property type="evidence" value="ECO:0007669"/>
    <property type="project" value="TreeGrafter"/>
</dbReference>
<sequence>MESQEPTFKGPIRLSPECEFITDADEEIFILYSEKQIIRAPEVADNFRGLGYLDSHKDVLDLKFELTNIDDLHDHHDDMKRKRRPKASRDTKGADKSIEIQLHQDKTALRSRKGDTGSVLWRARCFTLPSESLQAYSEKAFQHRLCTDDTTGLLFTLRTQSPKKRYPSIPARPGTWVCRLVSYILQIYYLTRYTATDIGALIPLIQKNIALNSPFLKSPTNISAQELDWLTLTSTSHALRHKIYDTQANPVDLLLAVDCRTAVLVMSELRAEDVMREFLEAWLGLEGWEVWRIPNDNIGKCYVIWVGWKAGHERDMFFYISFLRPPPLQSPLSGAIQITPQISNDLRTETFDSAQDLFYTWSLSSPSSSQGRPQNAKQNNYQSKTASTKLTTLRPSTAYKPIPVPLPSGVREGQHWMLTLTSRPPSHGNERAEVIDLARADVGRVPFSVMSIPVLFSARGGKSEKKQETVRRCYTLPWKVPGEGEGEQEKTKAELVFTEKTSFDLDKKIWDSGIGLSSWLVELLENPALTEADASLQSVRSAFFSPKSKRILELGTGIGVVSIALSVLRSGLSLDASSERAQDRIIATDISSAMPLLEENIASNSQYYASARPEALVLDWDDAELPDEVKVLGGLDAIVMADVSYNTASFPSLARTLSRLIRLGPKPPVILLGYKERDEDERTFWKMAGGVGIRFEKVGERGGAGGVPVEIWVGGVEE</sequence>
<protein>
    <recommendedName>
        <fullName evidence="4">Methyltransferase-domain-containing protein</fullName>
    </recommendedName>
</protein>
<dbReference type="AlphaFoldDB" id="A0A9W8MTU2"/>
<proteinExistence type="predicted"/>
<feature type="region of interest" description="Disordered" evidence="1">
    <location>
        <begin position="365"/>
        <end position="389"/>
    </location>
</feature>
<reference evidence="2" key="1">
    <citation type="submission" date="2022-07" db="EMBL/GenBank/DDBJ databases">
        <title>Genome Sequence of Agrocybe chaxingu.</title>
        <authorList>
            <person name="Buettner E."/>
        </authorList>
    </citation>
    <scope>NUCLEOTIDE SEQUENCE</scope>
    <source>
        <strain evidence="2">MP-N11</strain>
    </source>
</reference>
<name>A0A9W8MTU2_9AGAR</name>
<organism evidence="2 3">
    <name type="scientific">Agrocybe chaxingu</name>
    <dbReference type="NCBI Taxonomy" id="84603"/>
    <lineage>
        <taxon>Eukaryota</taxon>
        <taxon>Fungi</taxon>
        <taxon>Dikarya</taxon>
        <taxon>Basidiomycota</taxon>
        <taxon>Agaricomycotina</taxon>
        <taxon>Agaricomycetes</taxon>
        <taxon>Agaricomycetidae</taxon>
        <taxon>Agaricales</taxon>
        <taxon>Agaricineae</taxon>
        <taxon>Strophariaceae</taxon>
        <taxon>Agrocybe</taxon>
    </lineage>
</organism>
<dbReference type="GO" id="GO:0005737">
    <property type="term" value="C:cytoplasm"/>
    <property type="evidence" value="ECO:0007669"/>
    <property type="project" value="TreeGrafter"/>
</dbReference>
<gene>
    <name evidence="2" type="ORF">NLJ89_g8708</name>
</gene>
<dbReference type="SUPFAM" id="SSF53335">
    <property type="entry name" value="S-adenosyl-L-methionine-dependent methyltransferases"/>
    <property type="match status" value="1"/>
</dbReference>
<evidence type="ECO:0000313" key="2">
    <source>
        <dbReference type="EMBL" id="KAJ3502835.1"/>
    </source>
</evidence>
<dbReference type="Proteomes" id="UP001148786">
    <property type="component" value="Unassembled WGS sequence"/>
</dbReference>
<evidence type="ECO:0000256" key="1">
    <source>
        <dbReference type="SAM" id="MobiDB-lite"/>
    </source>
</evidence>
<feature type="region of interest" description="Disordered" evidence="1">
    <location>
        <begin position="76"/>
        <end position="95"/>
    </location>
</feature>
<dbReference type="InterPro" id="IPR029063">
    <property type="entry name" value="SAM-dependent_MTases_sf"/>
</dbReference>
<dbReference type="EMBL" id="JANKHO010001223">
    <property type="protein sequence ID" value="KAJ3502835.1"/>
    <property type="molecule type" value="Genomic_DNA"/>
</dbReference>
<dbReference type="PANTHER" id="PTHR14614:SF162">
    <property type="entry name" value="EXPRESSED PROTEIN"/>
    <property type="match status" value="1"/>
</dbReference>
<evidence type="ECO:0000313" key="3">
    <source>
        <dbReference type="Proteomes" id="UP001148786"/>
    </source>
</evidence>
<dbReference type="Gene3D" id="3.40.50.150">
    <property type="entry name" value="Vaccinia Virus protein VP39"/>
    <property type="match status" value="2"/>
</dbReference>
<accession>A0A9W8MTU2</accession>
<feature type="compositionally biased region" description="Polar residues" evidence="1">
    <location>
        <begin position="370"/>
        <end position="389"/>
    </location>
</feature>
<comment type="caution">
    <text evidence="2">The sequence shown here is derived from an EMBL/GenBank/DDBJ whole genome shotgun (WGS) entry which is preliminary data.</text>
</comment>
<dbReference type="InterPro" id="IPR019410">
    <property type="entry name" value="Methyltransf_16"/>
</dbReference>
<dbReference type="Pfam" id="PF10294">
    <property type="entry name" value="Methyltransf_16"/>
    <property type="match status" value="1"/>
</dbReference>